<reference evidence="1 2" key="1">
    <citation type="submission" date="2022-11" db="EMBL/GenBank/DDBJ databases">
        <title>Viruses from the air-sea interface of a natural surface slick.</title>
        <authorList>
            <person name="Rahlff J."/>
            <person name="Holmfeldt K."/>
        </authorList>
    </citation>
    <scope>NUCLEOTIDE SEQUENCE [LARGE SCALE GENOMIC DNA]</scope>
    <source>
        <strain evidence="1 2">SMS4</strain>
    </source>
</reference>
<name>A0ABT9I4D4_9GAMM</name>
<protein>
    <submittedName>
        <fullName evidence="1">Uncharacterized protein</fullName>
    </submittedName>
</protein>
<keyword evidence="2" id="KW-1185">Reference proteome</keyword>
<comment type="caution">
    <text evidence="1">The sequence shown here is derived from an EMBL/GenBank/DDBJ whole genome shotgun (WGS) entry which is preliminary data.</text>
</comment>
<dbReference type="EMBL" id="JAPJDZ010000119">
    <property type="protein sequence ID" value="MDP5138250.1"/>
    <property type="molecule type" value="Genomic_DNA"/>
</dbReference>
<dbReference type="Proteomes" id="UP001231109">
    <property type="component" value="Unassembled WGS sequence"/>
</dbReference>
<sequence>MSYVENLENSKSEYPFEFWLSLHNKGLSKYSADNCSEVKRIFDNLIEQLQHLTPDSSDAVKLEEFRKAVLQLNNVRQHKPYLIETMEREEFCELIDIIGSAAGLNVDEISNGQDLASLWRTW</sequence>
<organism evidence="1 2">
    <name type="scientific">Rheinheimera baltica</name>
    <dbReference type="NCBI Taxonomy" id="67576"/>
    <lineage>
        <taxon>Bacteria</taxon>
        <taxon>Pseudomonadati</taxon>
        <taxon>Pseudomonadota</taxon>
        <taxon>Gammaproteobacteria</taxon>
        <taxon>Chromatiales</taxon>
        <taxon>Chromatiaceae</taxon>
        <taxon>Rheinheimera</taxon>
    </lineage>
</organism>
<dbReference type="RefSeq" id="WP_305977399.1">
    <property type="nucleotide sequence ID" value="NZ_JAPJDZ010000119.1"/>
</dbReference>
<accession>A0ABT9I4D4</accession>
<gene>
    <name evidence="1" type="ORF">ORJ04_20075</name>
</gene>
<proteinExistence type="predicted"/>
<evidence type="ECO:0000313" key="2">
    <source>
        <dbReference type="Proteomes" id="UP001231109"/>
    </source>
</evidence>
<evidence type="ECO:0000313" key="1">
    <source>
        <dbReference type="EMBL" id="MDP5138250.1"/>
    </source>
</evidence>